<dbReference type="VEuPathDB" id="FungiDB:PLEOSDRAFT_158384"/>
<dbReference type="Proteomes" id="UP000027073">
    <property type="component" value="Unassembled WGS sequence"/>
</dbReference>
<gene>
    <name evidence="2" type="ORF">PLEOSDRAFT_158384</name>
</gene>
<feature type="region of interest" description="Disordered" evidence="1">
    <location>
        <begin position="324"/>
        <end position="367"/>
    </location>
</feature>
<dbReference type="HOGENOM" id="CLU_040677_0_0_1"/>
<accession>A0A067NIP8</accession>
<dbReference type="AlphaFoldDB" id="A0A067NIP8"/>
<evidence type="ECO:0000313" key="2">
    <source>
        <dbReference type="EMBL" id="KDQ27744.1"/>
    </source>
</evidence>
<name>A0A067NIP8_PLEO1</name>
<proteinExistence type="predicted"/>
<evidence type="ECO:0000313" key="3">
    <source>
        <dbReference type="Proteomes" id="UP000027073"/>
    </source>
</evidence>
<reference evidence="3" key="1">
    <citation type="journal article" date="2014" name="Proc. Natl. Acad. Sci. U.S.A.">
        <title>Extensive sampling of basidiomycete genomes demonstrates inadequacy of the white-rot/brown-rot paradigm for wood decay fungi.</title>
        <authorList>
            <person name="Riley R."/>
            <person name="Salamov A.A."/>
            <person name="Brown D.W."/>
            <person name="Nagy L.G."/>
            <person name="Floudas D."/>
            <person name="Held B.W."/>
            <person name="Levasseur A."/>
            <person name="Lombard V."/>
            <person name="Morin E."/>
            <person name="Otillar R."/>
            <person name="Lindquist E.A."/>
            <person name="Sun H."/>
            <person name="LaButti K.M."/>
            <person name="Schmutz J."/>
            <person name="Jabbour D."/>
            <person name="Luo H."/>
            <person name="Baker S.E."/>
            <person name="Pisabarro A.G."/>
            <person name="Walton J.D."/>
            <person name="Blanchette R.A."/>
            <person name="Henrissat B."/>
            <person name="Martin F."/>
            <person name="Cullen D."/>
            <person name="Hibbett D.S."/>
            <person name="Grigoriev I.V."/>
        </authorList>
    </citation>
    <scope>NUCLEOTIDE SEQUENCE [LARGE SCALE GENOMIC DNA]</scope>
    <source>
        <strain evidence="3">PC15</strain>
    </source>
</reference>
<organism evidence="2 3">
    <name type="scientific">Pleurotus ostreatus (strain PC15)</name>
    <name type="common">Oyster mushroom</name>
    <dbReference type="NCBI Taxonomy" id="1137138"/>
    <lineage>
        <taxon>Eukaryota</taxon>
        <taxon>Fungi</taxon>
        <taxon>Dikarya</taxon>
        <taxon>Basidiomycota</taxon>
        <taxon>Agaricomycotina</taxon>
        <taxon>Agaricomycetes</taxon>
        <taxon>Agaricomycetidae</taxon>
        <taxon>Agaricales</taxon>
        <taxon>Pleurotineae</taxon>
        <taxon>Pleurotaceae</taxon>
        <taxon>Pleurotus</taxon>
    </lineage>
</organism>
<protein>
    <submittedName>
        <fullName evidence="2">Uncharacterized protein</fullName>
    </submittedName>
</protein>
<sequence length="459" mass="51309">MSHPKLLPEMLPHQRALIDTSFEEGQYESGLIAFDQLRVAAKCYPSPALVSQVLYLALYTPPPNEQKVTEPGSPSKMASRQQRLAHMPTQAASSAAQRLLMSLITSTPPEILLRGLPSYSPPGGTVLNEEADSYVAKEARCIRQAKDCWSILKEGFIHETAAAPIKTRWQRRQSHDDQDAAHAQSPLIVAENAWPVLEWLVRLFQEDELRHNGHSPLLLSEIPLPRDNTGARWETDAALDIVFYSLSQMSERRRHCGIQLLTMLIRLWAARHLDTHMFIASVYKRVSTCQGIQLLALLDNLGAVPSTMEFRITICQKLLSDMSLDSSTRGRPRPQARTQPRAIRGAQRSQTIVDAPSSPAAGPPSSILPSMTILHLLRDESYTTTEERPKSLIAHVKFHLLMAYGAYQYGLKPADIPWTQALRSGEILETINNVFDRLGDANVLGDTLKIHVSQWITDI</sequence>
<feature type="compositionally biased region" description="Low complexity" evidence="1">
    <location>
        <begin position="355"/>
        <end position="367"/>
    </location>
</feature>
<feature type="compositionally biased region" description="Low complexity" evidence="1">
    <location>
        <begin position="333"/>
        <end position="344"/>
    </location>
</feature>
<evidence type="ECO:0000256" key="1">
    <source>
        <dbReference type="SAM" id="MobiDB-lite"/>
    </source>
</evidence>
<dbReference type="InParanoid" id="A0A067NIP8"/>
<dbReference type="OrthoDB" id="2337158at2759"/>
<dbReference type="EMBL" id="KL198008">
    <property type="protein sequence ID" value="KDQ27744.1"/>
    <property type="molecule type" value="Genomic_DNA"/>
</dbReference>